<sequence>MTTLTTSSAFGHPETEPDHGLDNETFATLWAGDVDLTDLETFREATANESDLVALAAGTDIPLDEPPKAVERWNRADLETFPDTDHTRSVFPVGAPRANGTYLKDVTVSVFAVQPSTRALTNPERTALLVPTEGVTLGTTDYRVRVPADDRTGSRRSTWTLVDSRIVETRLLADGELQARSNGDRTVRLAYDGLDTGDANVVFTLETEVGVELSVLRERQVRRCRTVVINETSGETERRCRWVWRSDHETVLETVTVRDSIEARLYSLAVSGQRTRYPDDDIGLSLRYHDSWLGYKIASGEVNGVWRFYVARDPVWDTLATSSESGATTQHSPLHPLQVHAYPFEPGPTTDGPGVRLLGTDGVRLAAPDLPEHVRLDTPPEVYETSFEVTTRAVGEPGRGDWPRVRAHGLVRGVGVSSDDIAYSEVALHRSNLSLSIVNVTRETATIRISLRDAALGGPIDTSRRVEPVYLGSRVITTDADGLATVTIPRPAGGVTARYEPRDWWQVQGEQAYLGDSETVYVRGSAIDGLSVLYTGGVPIALFLLGVFLIDRITNWGVWPPWRGL</sequence>
<name>A0A554NFM3_9EURY</name>
<evidence type="ECO:0000256" key="2">
    <source>
        <dbReference type="SAM" id="Phobius"/>
    </source>
</evidence>
<reference evidence="6 7" key="1">
    <citation type="submission" date="2018-06" db="EMBL/GenBank/DDBJ databases">
        <title>Natronomonas sp. F16-60 a new haloarchaeon isolated from a solar saltern of Isla Cristina, Huelva, Spain.</title>
        <authorList>
            <person name="Duran-Viseras A."/>
            <person name="Sanchez-Porro C."/>
            <person name="Ventosa A."/>
        </authorList>
    </citation>
    <scope>NUCLEOTIDE SEQUENCE [LARGE SCALE GENOMIC DNA]</scope>
    <source>
        <strain evidence="6 7">F16-60</strain>
    </source>
</reference>
<evidence type="ECO:0000256" key="1">
    <source>
        <dbReference type="SAM" id="MobiDB-lite"/>
    </source>
</evidence>
<keyword evidence="2" id="KW-0812">Transmembrane</keyword>
<keyword evidence="2" id="KW-1133">Transmembrane helix</keyword>
<evidence type="ECO:0000259" key="4">
    <source>
        <dbReference type="Pfam" id="PF26590"/>
    </source>
</evidence>
<evidence type="ECO:0000313" key="7">
    <source>
        <dbReference type="Proteomes" id="UP000319894"/>
    </source>
</evidence>
<gene>
    <name evidence="6" type="ORF">DP107_03200</name>
</gene>
<feature type="domain" description="DUF8186" evidence="5">
    <location>
        <begin position="428"/>
        <end position="520"/>
    </location>
</feature>
<accession>A0A554NFM3</accession>
<feature type="transmembrane region" description="Helical" evidence="2">
    <location>
        <begin position="532"/>
        <end position="550"/>
    </location>
</feature>
<dbReference type="InterPro" id="IPR058499">
    <property type="entry name" value="DUF8186"/>
</dbReference>
<dbReference type="Proteomes" id="UP000319894">
    <property type="component" value="Unassembled WGS sequence"/>
</dbReference>
<feature type="compositionally biased region" description="Basic and acidic residues" evidence="1">
    <location>
        <begin position="13"/>
        <end position="22"/>
    </location>
</feature>
<dbReference type="RefSeq" id="WP_144260672.1">
    <property type="nucleotide sequence ID" value="NZ_QMDX01000001.1"/>
</dbReference>
<dbReference type="Pfam" id="PF26591">
    <property type="entry name" value="DUF8186_C"/>
    <property type="match status" value="1"/>
</dbReference>
<dbReference type="OrthoDB" id="311765at2157"/>
<evidence type="ECO:0000259" key="3">
    <source>
        <dbReference type="Pfam" id="PF26589"/>
    </source>
</evidence>
<keyword evidence="2" id="KW-0472">Membrane</keyword>
<protein>
    <submittedName>
        <fullName evidence="6">Uncharacterized protein</fullName>
    </submittedName>
</protein>
<feature type="domain" description="DUF8186" evidence="4">
    <location>
        <begin position="270"/>
        <end position="416"/>
    </location>
</feature>
<dbReference type="EMBL" id="QMDX01000001">
    <property type="protein sequence ID" value="TSD16181.1"/>
    <property type="molecule type" value="Genomic_DNA"/>
</dbReference>
<dbReference type="Pfam" id="PF26589">
    <property type="entry name" value="DUF8186"/>
    <property type="match status" value="1"/>
</dbReference>
<feature type="region of interest" description="Disordered" evidence="1">
    <location>
        <begin position="1"/>
        <end position="22"/>
    </location>
</feature>
<organism evidence="6 7">
    <name type="scientific">Haloglomus irregulare</name>
    <dbReference type="NCBI Taxonomy" id="2234134"/>
    <lineage>
        <taxon>Archaea</taxon>
        <taxon>Methanobacteriati</taxon>
        <taxon>Methanobacteriota</taxon>
        <taxon>Stenosarchaea group</taxon>
        <taxon>Halobacteria</taxon>
        <taxon>Halobacteriales</taxon>
        <taxon>Natronomonadaceae</taxon>
        <taxon>Haloglomus</taxon>
    </lineage>
</organism>
<dbReference type="InterPro" id="IPR058910">
    <property type="entry name" value="DUF8186_M"/>
</dbReference>
<dbReference type="Pfam" id="PF26590">
    <property type="entry name" value="DUF8186_M"/>
    <property type="match status" value="1"/>
</dbReference>
<proteinExistence type="predicted"/>
<dbReference type="InParanoid" id="A0A554NFM3"/>
<feature type="domain" description="DUF8186" evidence="3">
    <location>
        <begin position="80"/>
        <end position="266"/>
    </location>
</feature>
<dbReference type="InterPro" id="IPR058911">
    <property type="entry name" value="DUF8186_C"/>
</dbReference>
<dbReference type="AlphaFoldDB" id="A0A554NFM3"/>
<evidence type="ECO:0000313" key="6">
    <source>
        <dbReference type="EMBL" id="TSD16181.1"/>
    </source>
</evidence>
<evidence type="ECO:0000259" key="5">
    <source>
        <dbReference type="Pfam" id="PF26591"/>
    </source>
</evidence>
<keyword evidence="7" id="KW-1185">Reference proteome</keyword>
<comment type="caution">
    <text evidence="6">The sequence shown here is derived from an EMBL/GenBank/DDBJ whole genome shotgun (WGS) entry which is preliminary data.</text>
</comment>